<dbReference type="HOGENOM" id="CLU_114704_0_0_1"/>
<organism evidence="1 2">
    <name type="scientific">Amborella trichopoda</name>
    <dbReference type="NCBI Taxonomy" id="13333"/>
    <lineage>
        <taxon>Eukaryota</taxon>
        <taxon>Viridiplantae</taxon>
        <taxon>Streptophyta</taxon>
        <taxon>Embryophyta</taxon>
        <taxon>Tracheophyta</taxon>
        <taxon>Spermatophyta</taxon>
        <taxon>Magnoliopsida</taxon>
        <taxon>Amborellales</taxon>
        <taxon>Amborellaceae</taxon>
        <taxon>Amborella</taxon>
    </lineage>
</organism>
<evidence type="ECO:0008006" key="3">
    <source>
        <dbReference type="Google" id="ProtNLM"/>
    </source>
</evidence>
<dbReference type="STRING" id="13333.W1NI95"/>
<proteinExistence type="predicted"/>
<dbReference type="PANTHER" id="PTHR36053:SF1">
    <property type="entry name" value="OS04G0680300 PROTEIN"/>
    <property type="match status" value="1"/>
</dbReference>
<evidence type="ECO:0000313" key="1">
    <source>
        <dbReference type="EMBL" id="ERM95203.1"/>
    </source>
</evidence>
<reference evidence="2" key="1">
    <citation type="journal article" date="2013" name="Science">
        <title>The Amborella genome and the evolution of flowering plants.</title>
        <authorList>
            <consortium name="Amborella Genome Project"/>
        </authorList>
    </citation>
    <scope>NUCLEOTIDE SEQUENCE [LARGE SCALE GENOMIC DNA]</scope>
</reference>
<evidence type="ECO:0000313" key="2">
    <source>
        <dbReference type="Proteomes" id="UP000017836"/>
    </source>
</evidence>
<name>W1NI95_AMBTC</name>
<sequence length="133" mass="14647">MYHTAIMEYSPSVPDGRLGLLLSGSCTRRVFCKKGCDCDGDTWEDCVGECNEICYKDPVLKDHQWSAYIDRSPGADHYSSKCFHACIAGCAHKFNIPSATVDMVHPNRPPKPQPTPSPAECFLFAEDVPCTSA</sequence>
<dbReference type="Proteomes" id="UP000017836">
    <property type="component" value="Unassembled WGS sequence"/>
</dbReference>
<gene>
    <name evidence="1" type="ORF">AMTR_s00009p00266020</name>
</gene>
<accession>W1NI95</accession>
<dbReference type="EMBL" id="KI397501">
    <property type="protein sequence ID" value="ERM95203.1"/>
    <property type="molecule type" value="Genomic_DNA"/>
</dbReference>
<dbReference type="AlphaFoldDB" id="W1NI95"/>
<dbReference type="Gramene" id="ERM95203">
    <property type="protein sequence ID" value="ERM95203"/>
    <property type="gene ID" value="AMTR_s00009p00266020"/>
</dbReference>
<keyword evidence="2" id="KW-1185">Reference proteome</keyword>
<dbReference type="OMA" id="WEECLEQ"/>
<dbReference type="PANTHER" id="PTHR36053">
    <property type="entry name" value="OSJNBB0017I01.18 PROTEIN"/>
    <property type="match status" value="1"/>
</dbReference>
<protein>
    <recommendedName>
        <fullName evidence="3">Defensin-like protein</fullName>
    </recommendedName>
</protein>
<dbReference type="eggNOG" id="ENOG502RZSB">
    <property type="taxonomic scope" value="Eukaryota"/>
</dbReference>